<keyword evidence="1" id="KW-1133">Transmembrane helix</keyword>
<evidence type="ECO:0000313" key="5">
    <source>
        <dbReference type="Proteomes" id="UP000183442"/>
    </source>
</evidence>
<evidence type="ECO:0000259" key="3">
    <source>
        <dbReference type="Pfam" id="PF20990"/>
    </source>
</evidence>
<evidence type="ECO:0000256" key="1">
    <source>
        <dbReference type="SAM" id="Phobius"/>
    </source>
</evidence>
<sequence>MNLKNKEIVILLISIFFVSVLPTVSAVDYSIPSANIDIRVYDNGLINVAEEINYHFDSSANGVYRDIPLKKNQSIENLDISVDGAYASYKVYKEDGKERIKIYLYSDAAKTKKISSGTDVKLTIKYDFTHVIKIYNDVGELQYKVWGDEWEEDLGSLNAVIRFPDDKKLEYWINPAYSDAKAEWTNGSLHITSPGVSEGQYVEARAIIPLSEFSSSTPYAQHINKNATDEIRGFQEDEANSQNFLSTVGIIVDCLLVLLCLIPLVIYYKFGREPKTGYQGIYEHEPPTDDSPAFVNALMGGLSKNIGELDQKAFQATIMDLIDKGKLGVDSEEDTEFTKNTFLTIKSTDGLERYEKELIDILKNYELNGRISLSYMQDCLREESQARSFQDRYKNWCINFKNDYLPDEVLREYFDETGSDYMSFFAIGAIALAIVVGVISIFLNFKGDFITLCFAIFFAIVGGICLVLPSGIGGKYTLKGKLYSEKWDKFKKFLKDYSLIKEHPPESIAIWNKYLVYATALGVADKVYKAMKLHVYDGLNDDYYTTNSLFMFYYLGGYNHINNSFSTASSTISAANNDSVGGVGGGSGGGGGGAF</sequence>
<dbReference type="InterPro" id="IPR018702">
    <property type="entry name" value="DUF2207"/>
</dbReference>
<feature type="domain" description="DUF2207" evidence="2">
    <location>
        <begin position="30"/>
        <end position="207"/>
    </location>
</feature>
<name>A0A1I4JWE8_METOL</name>
<dbReference type="EMBL" id="FOTL01000030">
    <property type="protein sequence ID" value="SFL70905.1"/>
    <property type="molecule type" value="Genomic_DNA"/>
</dbReference>
<evidence type="ECO:0000313" key="4">
    <source>
        <dbReference type="EMBL" id="SFL70905.1"/>
    </source>
</evidence>
<protein>
    <submittedName>
        <fullName evidence="4">Uncharacterized membrane protein</fullName>
    </submittedName>
</protein>
<accession>A0A1I4JWE8</accession>
<dbReference type="Proteomes" id="UP000183442">
    <property type="component" value="Unassembled WGS sequence"/>
</dbReference>
<dbReference type="InterPro" id="IPR048389">
    <property type="entry name" value="YciQ-like_C"/>
</dbReference>
<dbReference type="Pfam" id="PF20990">
    <property type="entry name" value="DUF2207_C"/>
    <property type="match status" value="1"/>
</dbReference>
<dbReference type="OrthoDB" id="137138at2157"/>
<feature type="transmembrane region" description="Helical" evidence="1">
    <location>
        <begin position="421"/>
        <end position="443"/>
    </location>
</feature>
<keyword evidence="1" id="KW-0472">Membrane</keyword>
<feature type="transmembrane region" description="Helical" evidence="1">
    <location>
        <begin position="449"/>
        <end position="472"/>
    </location>
</feature>
<proteinExistence type="predicted"/>
<evidence type="ECO:0000259" key="2">
    <source>
        <dbReference type="Pfam" id="PF09972"/>
    </source>
</evidence>
<dbReference type="RefSeq" id="WP_074798786.1">
    <property type="nucleotide sequence ID" value="NZ_FOTL01000030.1"/>
</dbReference>
<organism evidence="4 5">
    <name type="scientific">Methanobrevibacter olleyae</name>
    <dbReference type="NCBI Taxonomy" id="294671"/>
    <lineage>
        <taxon>Archaea</taxon>
        <taxon>Methanobacteriati</taxon>
        <taxon>Methanobacteriota</taxon>
        <taxon>Methanomada group</taxon>
        <taxon>Methanobacteria</taxon>
        <taxon>Methanobacteriales</taxon>
        <taxon>Methanobacteriaceae</taxon>
        <taxon>Methanobrevibacter</taxon>
    </lineage>
</organism>
<keyword evidence="1" id="KW-0812">Transmembrane</keyword>
<feature type="transmembrane region" description="Helical" evidence="1">
    <location>
        <begin position="244"/>
        <end position="268"/>
    </location>
</feature>
<reference evidence="5" key="1">
    <citation type="submission" date="2016-10" db="EMBL/GenBank/DDBJ databases">
        <authorList>
            <person name="Varghese N."/>
        </authorList>
    </citation>
    <scope>NUCLEOTIDE SEQUENCE [LARGE SCALE GENOMIC DNA]</scope>
    <source>
        <strain evidence="5">DSM 16632</strain>
    </source>
</reference>
<dbReference type="Pfam" id="PF09972">
    <property type="entry name" value="DUF2207"/>
    <property type="match status" value="1"/>
</dbReference>
<gene>
    <name evidence="4" type="ORF">SAMN02910297_01564</name>
</gene>
<dbReference type="AlphaFoldDB" id="A0A1I4JWE8"/>
<feature type="domain" description="Predicted membrane protein YciQ-like C-terminal" evidence="3">
    <location>
        <begin position="281"/>
        <end position="531"/>
    </location>
</feature>